<gene>
    <name evidence="2" type="ORF">N800_10250</name>
</gene>
<dbReference type="Pfam" id="PF20101">
    <property type="entry name" value="DUF6491"/>
    <property type="match status" value="1"/>
</dbReference>
<organism evidence="2 3">
    <name type="scientific">Lysobacter daejeonensis GH1-9</name>
    <dbReference type="NCBI Taxonomy" id="1385517"/>
    <lineage>
        <taxon>Bacteria</taxon>
        <taxon>Pseudomonadati</taxon>
        <taxon>Pseudomonadota</taxon>
        <taxon>Gammaproteobacteria</taxon>
        <taxon>Lysobacterales</taxon>
        <taxon>Lysobacteraceae</taxon>
        <taxon>Aerolutibacter</taxon>
    </lineage>
</organism>
<keyword evidence="1" id="KW-0732">Signal</keyword>
<keyword evidence="3" id="KW-1185">Reference proteome</keyword>
<feature type="chain" id="PRO_5001962097" description="Lipoprotein" evidence="1">
    <location>
        <begin position="20"/>
        <end position="145"/>
    </location>
</feature>
<dbReference type="EMBL" id="AVPU01000002">
    <property type="protein sequence ID" value="KGM55997.1"/>
    <property type="molecule type" value="Genomic_DNA"/>
</dbReference>
<feature type="signal peptide" evidence="1">
    <location>
        <begin position="1"/>
        <end position="19"/>
    </location>
</feature>
<protein>
    <recommendedName>
        <fullName evidence="4">Lipoprotein</fullName>
    </recommendedName>
</protein>
<dbReference type="InterPro" id="IPR045500">
    <property type="entry name" value="DUF6491"/>
</dbReference>
<evidence type="ECO:0008006" key="4">
    <source>
        <dbReference type="Google" id="ProtNLM"/>
    </source>
</evidence>
<comment type="caution">
    <text evidence="2">The sequence shown here is derived from an EMBL/GenBank/DDBJ whole genome shotgun (WGS) entry which is preliminary data.</text>
</comment>
<evidence type="ECO:0000256" key="1">
    <source>
        <dbReference type="SAM" id="SignalP"/>
    </source>
</evidence>
<name>A0A0A0F3L9_9GAMM</name>
<sequence length="145" mass="15790">MKKMLLIAAGAVLTMAGCATNRLGDAERLAIYRAHAGAPVSSFHYFTGLNGWTPLGDSAVAVWARPNDVYLLELSGRCPELDFAQAISVTSQMGTVSARFDKIIVLDRNAMTMPCQIREIRPVDIKAIRHAEQDRREMAQPSGGT</sequence>
<dbReference type="Proteomes" id="UP000029998">
    <property type="component" value="Unassembled WGS sequence"/>
</dbReference>
<dbReference type="RefSeq" id="WP_036134276.1">
    <property type="nucleotide sequence ID" value="NZ_AVPU01000002.1"/>
</dbReference>
<reference evidence="2 3" key="1">
    <citation type="submission" date="2013-08" db="EMBL/GenBank/DDBJ databases">
        <title>Genome sequencing of Lysobacter.</title>
        <authorList>
            <person name="Zhang S."/>
            <person name="Wang G."/>
        </authorList>
    </citation>
    <scope>NUCLEOTIDE SEQUENCE [LARGE SCALE GENOMIC DNA]</scope>
    <source>
        <strain evidence="2 3">GH1-9</strain>
    </source>
</reference>
<dbReference type="PROSITE" id="PS51257">
    <property type="entry name" value="PROKAR_LIPOPROTEIN"/>
    <property type="match status" value="1"/>
</dbReference>
<evidence type="ECO:0000313" key="2">
    <source>
        <dbReference type="EMBL" id="KGM55997.1"/>
    </source>
</evidence>
<dbReference type="eggNOG" id="ENOG5033C2W">
    <property type="taxonomic scope" value="Bacteria"/>
</dbReference>
<proteinExistence type="predicted"/>
<evidence type="ECO:0000313" key="3">
    <source>
        <dbReference type="Proteomes" id="UP000029998"/>
    </source>
</evidence>
<dbReference type="AlphaFoldDB" id="A0A0A0F3L9"/>
<dbReference type="OrthoDB" id="6047015at2"/>
<accession>A0A0A0F3L9</accession>